<organism evidence="2 3">
    <name type="scientific">Thiocapsa rosea</name>
    <dbReference type="NCBI Taxonomy" id="69360"/>
    <lineage>
        <taxon>Bacteria</taxon>
        <taxon>Pseudomonadati</taxon>
        <taxon>Pseudomonadota</taxon>
        <taxon>Gammaproteobacteria</taxon>
        <taxon>Chromatiales</taxon>
        <taxon>Chromatiaceae</taxon>
        <taxon>Thiocapsa</taxon>
    </lineage>
</organism>
<dbReference type="PANTHER" id="PTHR33490">
    <property type="entry name" value="BLR5614 PROTEIN-RELATED"/>
    <property type="match status" value="1"/>
</dbReference>
<dbReference type="RefSeq" id="WP_245969396.1">
    <property type="nucleotide sequence ID" value="NZ_RBXL01000001.1"/>
</dbReference>
<name>A0A495V2J5_9GAMM</name>
<proteinExistence type="predicted"/>
<evidence type="ECO:0000313" key="3">
    <source>
        <dbReference type="Proteomes" id="UP000274556"/>
    </source>
</evidence>
<dbReference type="Gene3D" id="2.60.40.2250">
    <property type="match status" value="1"/>
</dbReference>
<gene>
    <name evidence="2" type="ORF">BDD21_0877</name>
</gene>
<evidence type="ECO:0000259" key="1">
    <source>
        <dbReference type="SMART" id="SM00460"/>
    </source>
</evidence>
<evidence type="ECO:0000313" key="2">
    <source>
        <dbReference type="EMBL" id="RKT43539.1"/>
    </source>
</evidence>
<dbReference type="GO" id="GO:0006508">
    <property type="term" value="P:proteolysis"/>
    <property type="evidence" value="ECO:0007669"/>
    <property type="project" value="UniProtKB-KW"/>
</dbReference>
<comment type="caution">
    <text evidence="2">The sequence shown here is derived from an EMBL/GenBank/DDBJ whole genome shotgun (WGS) entry which is preliminary data.</text>
</comment>
<protein>
    <submittedName>
        <fullName evidence="2">Transglutaminase-like putative cysteine protease</fullName>
    </submittedName>
</protein>
<accession>A0A495V2J5</accession>
<dbReference type="EMBL" id="RBXL01000001">
    <property type="protein sequence ID" value="RKT43539.1"/>
    <property type="molecule type" value="Genomic_DNA"/>
</dbReference>
<keyword evidence="2" id="KW-0378">Hydrolase</keyword>
<dbReference type="Proteomes" id="UP000274556">
    <property type="component" value="Unassembled WGS sequence"/>
</dbReference>
<sequence length="271" mass="30346">MMQIRVGFEMEYRCPGPTPMILALNIHYSRASDLVRPDVLVTHPAVPVTAYRDQFGNWCSRLVAPPGRFLLGTDALINDSGEPDVVAPGATQTPVEHLPESTLVYLQGSRYCETDLLSDIAWQKFGDGPTGWARVQAICDFVHRHIEFGYAHARRTRSAREAYMERRGVCRDYAHLAVTLCRSMNIPARYCTGYLGDMGTEPPHGPMDFAGWFEAYLGDRWYTFDARNNTPRVGRVLVARGRDACDVALASTFGPNTLERFKVWAEEVAGP</sequence>
<dbReference type="PANTHER" id="PTHR33490:SF12">
    <property type="entry name" value="BLL5557 PROTEIN"/>
    <property type="match status" value="1"/>
</dbReference>
<dbReference type="InterPro" id="IPR038765">
    <property type="entry name" value="Papain-like_cys_pep_sf"/>
</dbReference>
<reference evidence="2 3" key="1">
    <citation type="submission" date="2018-10" db="EMBL/GenBank/DDBJ databases">
        <title>Genomic Encyclopedia of Archaeal and Bacterial Type Strains, Phase II (KMG-II): from individual species to whole genera.</title>
        <authorList>
            <person name="Goeker M."/>
        </authorList>
    </citation>
    <scope>NUCLEOTIDE SEQUENCE [LARGE SCALE GENOMIC DNA]</scope>
    <source>
        <strain evidence="2 3">DSM 235</strain>
    </source>
</reference>
<dbReference type="Gene3D" id="3.10.620.30">
    <property type="match status" value="1"/>
</dbReference>
<dbReference type="AlphaFoldDB" id="A0A495V2J5"/>
<keyword evidence="3" id="KW-1185">Reference proteome</keyword>
<keyword evidence="2" id="KW-0645">Protease</keyword>
<feature type="domain" description="Transglutaminase-like" evidence="1">
    <location>
        <begin position="162"/>
        <end position="228"/>
    </location>
</feature>
<dbReference type="Pfam" id="PF01841">
    <property type="entry name" value="Transglut_core"/>
    <property type="match status" value="1"/>
</dbReference>
<dbReference type="GO" id="GO:0008233">
    <property type="term" value="F:peptidase activity"/>
    <property type="evidence" value="ECO:0007669"/>
    <property type="project" value="UniProtKB-KW"/>
</dbReference>
<dbReference type="InterPro" id="IPR002931">
    <property type="entry name" value="Transglutaminase-like"/>
</dbReference>
<dbReference type="SMART" id="SM00460">
    <property type="entry name" value="TGc"/>
    <property type="match status" value="1"/>
</dbReference>
<dbReference type="SUPFAM" id="SSF54001">
    <property type="entry name" value="Cysteine proteinases"/>
    <property type="match status" value="1"/>
</dbReference>